<dbReference type="InterPro" id="IPR012847">
    <property type="entry name" value="Sucrose_phosphatase_pln/cyn"/>
</dbReference>
<dbReference type="EC" id="3.1.3.24" evidence="4"/>
<dbReference type="NCBIfam" id="TIGR01482">
    <property type="entry name" value="SPP-subfamily"/>
    <property type="match status" value="1"/>
</dbReference>
<dbReference type="InterPro" id="IPR051518">
    <property type="entry name" value="Sucrose_Phosphatase"/>
</dbReference>
<keyword evidence="5 8" id="KW-0378">Hydrolase</keyword>
<dbReference type="PANTHER" id="PTHR46521">
    <property type="entry name" value="SUCROSE-PHOSPHATASE 2-RELATED"/>
    <property type="match status" value="1"/>
</dbReference>
<reference evidence="8 9" key="1">
    <citation type="journal article" date="2020" name="ISME J.">
        <title>Comparative genomics reveals insights into cyanobacterial evolution and habitat adaptation.</title>
        <authorList>
            <person name="Chen M.Y."/>
            <person name="Teng W.K."/>
            <person name="Zhao L."/>
            <person name="Hu C.X."/>
            <person name="Zhou Y.K."/>
            <person name="Han B.P."/>
            <person name="Song L.R."/>
            <person name="Shu W.S."/>
        </authorList>
    </citation>
    <scope>NUCLEOTIDE SEQUENCE [LARGE SCALE GENOMIC DNA]</scope>
    <source>
        <strain evidence="8 9">FACHB-130</strain>
    </source>
</reference>
<organism evidence="8 9">
    <name type="scientific">Nostoc spongiaeforme FACHB-130</name>
    <dbReference type="NCBI Taxonomy" id="1357510"/>
    <lineage>
        <taxon>Bacteria</taxon>
        <taxon>Bacillati</taxon>
        <taxon>Cyanobacteriota</taxon>
        <taxon>Cyanophyceae</taxon>
        <taxon>Nostocales</taxon>
        <taxon>Nostocaceae</taxon>
        <taxon>Nostoc</taxon>
    </lineage>
</organism>
<comment type="catalytic activity">
    <reaction evidence="6">
        <text>sucrose 6(F)-phosphate + H2O = sucrose + phosphate</text>
        <dbReference type="Rhea" id="RHEA:19289"/>
        <dbReference type="ChEBI" id="CHEBI:15377"/>
        <dbReference type="ChEBI" id="CHEBI:17992"/>
        <dbReference type="ChEBI" id="CHEBI:43474"/>
        <dbReference type="ChEBI" id="CHEBI:57723"/>
        <dbReference type="EC" id="3.1.3.24"/>
    </reaction>
</comment>
<evidence type="ECO:0000313" key="8">
    <source>
        <dbReference type="EMBL" id="MBD2593589.1"/>
    </source>
</evidence>
<evidence type="ECO:0000313" key="9">
    <source>
        <dbReference type="Proteomes" id="UP000603457"/>
    </source>
</evidence>
<dbReference type="Gene3D" id="3.90.1070.10">
    <property type="match status" value="1"/>
</dbReference>
<evidence type="ECO:0000256" key="6">
    <source>
        <dbReference type="ARBA" id="ARBA00048036"/>
    </source>
</evidence>
<dbReference type="InterPro" id="IPR006379">
    <property type="entry name" value="HAD-SF_hydro_IIB"/>
</dbReference>
<dbReference type="Gene3D" id="3.40.50.1000">
    <property type="entry name" value="HAD superfamily/HAD-like"/>
    <property type="match status" value="1"/>
</dbReference>
<evidence type="ECO:0000256" key="5">
    <source>
        <dbReference type="ARBA" id="ARBA00022801"/>
    </source>
</evidence>
<evidence type="ECO:0000256" key="1">
    <source>
        <dbReference type="ARBA" id="ARBA00001946"/>
    </source>
</evidence>
<sequence>MKLLLVIELDNTLAGNYRAIDALNQRLACIRNQIHLVYITGRSYTSSRQLIAQAKILKPDYLITSVGSEIYQQGVLLEKDWANYISQDWKRDEVAVVASYFSVLKAQPDIEQTPWKLSFCLDMSASLEVITDLQDLLTFMELQAQVIFSNGRDIDIIPKSSNKGKAVGYLQHLLKVDPTATIVCGGSGNDMSLFQLPSPGIIVGNAQTEIIWWYYNTCYPWHYLTHYPDATGILEGLIYFNVLPFPNNWRQPIPN</sequence>
<dbReference type="InterPro" id="IPR036412">
    <property type="entry name" value="HAD-like_sf"/>
</dbReference>
<comment type="caution">
    <text evidence="8">The sequence shown here is derived from an EMBL/GenBank/DDBJ whole genome shotgun (WGS) entry which is preliminary data.</text>
</comment>
<dbReference type="NCBIfam" id="TIGR01484">
    <property type="entry name" value="HAD-SF-IIB"/>
    <property type="match status" value="1"/>
</dbReference>
<dbReference type="RefSeq" id="WP_190966531.1">
    <property type="nucleotide sequence ID" value="NZ_JACJTB010000003.1"/>
</dbReference>
<keyword evidence="9" id="KW-1185">Reference proteome</keyword>
<comment type="cofactor">
    <cofactor evidence="1">
        <name>Mg(2+)</name>
        <dbReference type="ChEBI" id="CHEBI:18420"/>
    </cofactor>
</comment>
<evidence type="ECO:0000256" key="4">
    <source>
        <dbReference type="ARBA" id="ARBA00013112"/>
    </source>
</evidence>
<evidence type="ECO:0000256" key="2">
    <source>
        <dbReference type="ARBA" id="ARBA00005070"/>
    </source>
</evidence>
<dbReference type="EMBL" id="JACJTB010000003">
    <property type="protein sequence ID" value="MBD2593589.1"/>
    <property type="molecule type" value="Genomic_DNA"/>
</dbReference>
<accession>A0ABR8FR08</accession>
<dbReference type="PANTHER" id="PTHR46521:SF4">
    <property type="entry name" value="SUCROSE-PHOSPHATASE 2-RELATED"/>
    <property type="match status" value="1"/>
</dbReference>
<dbReference type="NCBIfam" id="TIGR01485">
    <property type="entry name" value="SPP_plant-cyano"/>
    <property type="match status" value="1"/>
</dbReference>
<dbReference type="InterPro" id="IPR023214">
    <property type="entry name" value="HAD_sf"/>
</dbReference>
<dbReference type="GO" id="GO:0050307">
    <property type="term" value="F:sucrose-phosphate phosphatase activity"/>
    <property type="evidence" value="ECO:0007669"/>
    <property type="project" value="UniProtKB-EC"/>
</dbReference>
<proteinExistence type="inferred from homology"/>
<dbReference type="SUPFAM" id="SSF56784">
    <property type="entry name" value="HAD-like"/>
    <property type="match status" value="1"/>
</dbReference>
<comment type="similarity">
    <text evidence="3">Belongs to the sucrose phosphatase family.</text>
</comment>
<feature type="domain" description="Sucrose phosphatase-like" evidence="7">
    <location>
        <begin position="2"/>
        <end position="241"/>
    </location>
</feature>
<dbReference type="Pfam" id="PF05116">
    <property type="entry name" value="S6PP"/>
    <property type="match status" value="1"/>
</dbReference>
<comment type="pathway">
    <text evidence="2">Glycan biosynthesis; sucrose biosynthesis; sucrose from D-fructose 6-phosphate and UDP-alpha-D-glucose: step 2/2.</text>
</comment>
<gene>
    <name evidence="8" type="ORF">H6G74_04495</name>
</gene>
<dbReference type="Proteomes" id="UP000603457">
    <property type="component" value="Unassembled WGS sequence"/>
</dbReference>
<evidence type="ECO:0000256" key="3">
    <source>
        <dbReference type="ARBA" id="ARBA00007211"/>
    </source>
</evidence>
<name>A0ABR8FR08_9NOSO</name>
<evidence type="ECO:0000259" key="7">
    <source>
        <dbReference type="Pfam" id="PF05116"/>
    </source>
</evidence>
<dbReference type="InterPro" id="IPR006380">
    <property type="entry name" value="SPP-like_dom"/>
</dbReference>
<protein>
    <recommendedName>
        <fullName evidence="4">sucrose-phosphate phosphatase</fullName>
        <ecNumber evidence="4">3.1.3.24</ecNumber>
    </recommendedName>
</protein>